<dbReference type="InterPro" id="IPR035892">
    <property type="entry name" value="C2_domain_sf"/>
</dbReference>
<dbReference type="Gene3D" id="2.60.40.150">
    <property type="entry name" value="C2 domain"/>
    <property type="match status" value="2"/>
</dbReference>
<comment type="similarity">
    <text evidence="1">Belongs to the synaptotagmin family.</text>
</comment>
<dbReference type="SMART" id="SM00239">
    <property type="entry name" value="C2"/>
    <property type="match status" value="1"/>
</dbReference>
<reference evidence="4" key="2">
    <citation type="submission" date="2025-09" db="UniProtKB">
        <authorList>
            <consortium name="Ensembl"/>
        </authorList>
    </citation>
    <scope>IDENTIFICATION</scope>
</reference>
<keyword evidence="5" id="KW-1185">Reference proteome</keyword>
<evidence type="ECO:0000256" key="1">
    <source>
        <dbReference type="ARBA" id="ARBA00006996"/>
    </source>
</evidence>
<dbReference type="GO" id="GO:0001786">
    <property type="term" value="F:phosphatidylserine binding"/>
    <property type="evidence" value="ECO:0007669"/>
    <property type="project" value="TreeGrafter"/>
</dbReference>
<name>A0A7M4EI37_CROPO</name>
<dbReference type="GO" id="GO:0005544">
    <property type="term" value="F:calcium-dependent phospholipid binding"/>
    <property type="evidence" value="ECO:0007669"/>
    <property type="project" value="TreeGrafter"/>
</dbReference>
<evidence type="ECO:0000313" key="4">
    <source>
        <dbReference type="Ensembl" id="ENSCPRP00005009421.1"/>
    </source>
</evidence>
<reference evidence="4" key="1">
    <citation type="submission" date="2025-08" db="UniProtKB">
        <authorList>
            <consortium name="Ensembl"/>
        </authorList>
    </citation>
    <scope>IDENTIFICATION</scope>
</reference>
<dbReference type="GO" id="GO:0070382">
    <property type="term" value="C:exocytic vesicle"/>
    <property type="evidence" value="ECO:0007669"/>
    <property type="project" value="TreeGrafter"/>
</dbReference>
<evidence type="ECO:0000313" key="5">
    <source>
        <dbReference type="Proteomes" id="UP000594220"/>
    </source>
</evidence>
<dbReference type="Proteomes" id="UP000594220">
    <property type="component" value="Unplaced"/>
</dbReference>
<dbReference type="PANTHER" id="PTHR10024:SF351">
    <property type="entry name" value="SYNAPTOTAGMIN-4-LIKE"/>
    <property type="match status" value="1"/>
</dbReference>
<dbReference type="GO" id="GO:0005886">
    <property type="term" value="C:plasma membrane"/>
    <property type="evidence" value="ECO:0007669"/>
    <property type="project" value="TreeGrafter"/>
</dbReference>
<dbReference type="InterPro" id="IPR000008">
    <property type="entry name" value="C2_dom"/>
</dbReference>
<feature type="domain" description="C2" evidence="3">
    <location>
        <begin position="115"/>
        <end position="235"/>
    </location>
</feature>
<dbReference type="PANTHER" id="PTHR10024">
    <property type="entry name" value="SYNAPTOTAGMIN"/>
    <property type="match status" value="1"/>
</dbReference>
<sequence length="319" mass="35949">MKNDRALGEALEGEDSGGDCVETVEEAANDSPGSPGCGSPPNRTVLSRASLSSYPFSQTLKLPSMLLEGWEHRRNTSSNSIFYNEHRPLTSPVQGASLHQSYTVPENLSSTSSKPQPQLHFTLLYSQSEATLTVTVIGVSHLPKVSRSSHSSYVKVYLLPRFIEPQRTAVRRKSLNPEFQEQFQFGRYSLEELRRFTLRFAVYMKARSLKDLFIGEVMFPCAQVTWNPKHQTNVSYSLVPLSESLNSPVPDHYIVIHLYHDGKIIDTKETKGIAGYNPVWNTPFLFSIPAGDIQQQQLSLEFIVMQVGWTGTRMRDHVR</sequence>
<dbReference type="GO" id="GO:0098793">
    <property type="term" value="C:presynapse"/>
    <property type="evidence" value="ECO:0007669"/>
    <property type="project" value="GOC"/>
</dbReference>
<dbReference type="GO" id="GO:0000149">
    <property type="term" value="F:SNARE binding"/>
    <property type="evidence" value="ECO:0007669"/>
    <property type="project" value="TreeGrafter"/>
</dbReference>
<dbReference type="GO" id="GO:0030276">
    <property type="term" value="F:clathrin binding"/>
    <property type="evidence" value="ECO:0007669"/>
    <property type="project" value="TreeGrafter"/>
</dbReference>
<dbReference type="GO" id="GO:0030424">
    <property type="term" value="C:axon"/>
    <property type="evidence" value="ECO:0007669"/>
    <property type="project" value="TreeGrafter"/>
</dbReference>
<evidence type="ECO:0000259" key="3">
    <source>
        <dbReference type="PROSITE" id="PS50004"/>
    </source>
</evidence>
<proteinExistence type="inferred from homology"/>
<feature type="region of interest" description="Disordered" evidence="2">
    <location>
        <begin position="24"/>
        <end position="43"/>
    </location>
</feature>
<dbReference type="GO" id="GO:0006906">
    <property type="term" value="P:vesicle fusion"/>
    <property type="evidence" value="ECO:0007669"/>
    <property type="project" value="TreeGrafter"/>
</dbReference>
<dbReference type="FunFam" id="2.60.40.150:FF:000231">
    <property type="entry name" value="Predicted protein"/>
    <property type="match status" value="1"/>
</dbReference>
<dbReference type="GeneTree" id="ENSGT00390000003405"/>
<dbReference type="SUPFAM" id="SSF49562">
    <property type="entry name" value="C2 domain (Calcium/lipid-binding domain, CaLB)"/>
    <property type="match status" value="2"/>
</dbReference>
<dbReference type="AlphaFoldDB" id="A0A7M4EI37"/>
<dbReference type="Pfam" id="PF00168">
    <property type="entry name" value="C2"/>
    <property type="match status" value="2"/>
</dbReference>
<accession>A0A7M4EI37</accession>
<organism evidence="4 5">
    <name type="scientific">Crocodylus porosus</name>
    <name type="common">Saltwater crocodile</name>
    <name type="synonym">Estuarine crocodile</name>
    <dbReference type="NCBI Taxonomy" id="8502"/>
    <lineage>
        <taxon>Eukaryota</taxon>
        <taxon>Metazoa</taxon>
        <taxon>Chordata</taxon>
        <taxon>Craniata</taxon>
        <taxon>Vertebrata</taxon>
        <taxon>Euteleostomi</taxon>
        <taxon>Archelosauria</taxon>
        <taxon>Archosauria</taxon>
        <taxon>Crocodylia</taxon>
        <taxon>Longirostres</taxon>
        <taxon>Crocodylidae</taxon>
        <taxon>Crocodylus</taxon>
    </lineage>
</organism>
<dbReference type="GO" id="GO:0048791">
    <property type="term" value="P:calcium ion-regulated exocytosis of neurotransmitter"/>
    <property type="evidence" value="ECO:0007669"/>
    <property type="project" value="TreeGrafter"/>
</dbReference>
<feature type="compositionally biased region" description="Low complexity" evidence="2">
    <location>
        <begin position="31"/>
        <end position="41"/>
    </location>
</feature>
<dbReference type="PROSITE" id="PS50004">
    <property type="entry name" value="C2"/>
    <property type="match status" value="1"/>
</dbReference>
<dbReference type="Ensembl" id="ENSCPRT00005011085.1">
    <property type="protein sequence ID" value="ENSCPRP00005009421.1"/>
    <property type="gene ID" value="ENSCPRG00005006686.1"/>
</dbReference>
<evidence type="ECO:0000256" key="2">
    <source>
        <dbReference type="SAM" id="MobiDB-lite"/>
    </source>
</evidence>
<dbReference type="GO" id="GO:0005509">
    <property type="term" value="F:calcium ion binding"/>
    <property type="evidence" value="ECO:0007669"/>
    <property type="project" value="TreeGrafter"/>
</dbReference>
<protein>
    <recommendedName>
        <fullName evidence="3">C2 domain-containing protein</fullName>
    </recommendedName>
</protein>